<evidence type="ECO:0000256" key="2">
    <source>
        <dbReference type="ARBA" id="ARBA00023287"/>
    </source>
</evidence>
<feature type="transmembrane region" description="Helical" evidence="3">
    <location>
        <begin position="12"/>
        <end position="33"/>
    </location>
</feature>
<proteinExistence type="predicted"/>
<evidence type="ECO:0000313" key="4">
    <source>
        <dbReference type="EMBL" id="MFD2168969.1"/>
    </source>
</evidence>
<gene>
    <name evidence="4" type="ORF">ACFSOY_02915</name>
</gene>
<dbReference type="RefSeq" id="WP_386044022.1">
    <property type="nucleotide sequence ID" value="NZ_JBHUIO010000002.1"/>
</dbReference>
<protein>
    <submittedName>
        <fullName evidence="4">Tfp pilus assembly protein FimT/FimU</fullName>
    </submittedName>
</protein>
<name>A0ABW4ZTY3_9BACL</name>
<comment type="subcellular location">
    <subcellularLocation>
        <location evidence="1">Cell surface</location>
    </subcellularLocation>
</comment>
<keyword evidence="3" id="KW-0472">Membrane</keyword>
<keyword evidence="3" id="KW-0812">Transmembrane</keyword>
<reference evidence="5" key="1">
    <citation type="journal article" date="2019" name="Int. J. Syst. Evol. Microbiol.">
        <title>The Global Catalogue of Microorganisms (GCM) 10K type strain sequencing project: providing services to taxonomists for standard genome sequencing and annotation.</title>
        <authorList>
            <consortium name="The Broad Institute Genomics Platform"/>
            <consortium name="The Broad Institute Genome Sequencing Center for Infectious Disease"/>
            <person name="Wu L."/>
            <person name="Ma J."/>
        </authorList>
    </citation>
    <scope>NUCLEOTIDE SEQUENCE [LARGE SCALE GENOMIC DNA]</scope>
    <source>
        <strain evidence="5">CGMCC 1.13574</strain>
    </source>
</reference>
<evidence type="ECO:0000256" key="1">
    <source>
        <dbReference type="ARBA" id="ARBA00004241"/>
    </source>
</evidence>
<evidence type="ECO:0000256" key="3">
    <source>
        <dbReference type="SAM" id="Phobius"/>
    </source>
</evidence>
<sequence length="150" mass="17268">MTARWGQRGHTLLELMIVISILSVMLAAVLPVLGRVYQHYELEGSSREIVSDIRSAQVSAWVEHGEQELRFNRFSPRYSRWESGVFRWQKRMSERIAYRLGYIESTVETLRYGRQRAVGSGNIRLINQLGQQAEVKIFPISGHAVFGGMR</sequence>
<dbReference type="SUPFAM" id="SSF54523">
    <property type="entry name" value="Pili subunits"/>
    <property type="match status" value="1"/>
</dbReference>
<keyword evidence="5" id="KW-1185">Reference proteome</keyword>
<keyword evidence="2" id="KW-0178">Competence</keyword>
<organism evidence="4 5">
    <name type="scientific">Tumebacillus lipolyticus</name>
    <dbReference type="NCBI Taxonomy" id="1280370"/>
    <lineage>
        <taxon>Bacteria</taxon>
        <taxon>Bacillati</taxon>
        <taxon>Bacillota</taxon>
        <taxon>Bacilli</taxon>
        <taxon>Bacillales</taxon>
        <taxon>Alicyclobacillaceae</taxon>
        <taxon>Tumebacillus</taxon>
    </lineage>
</organism>
<dbReference type="Pfam" id="PF07963">
    <property type="entry name" value="N_methyl"/>
    <property type="match status" value="1"/>
</dbReference>
<dbReference type="EMBL" id="JBHUIO010000002">
    <property type="protein sequence ID" value="MFD2168969.1"/>
    <property type="molecule type" value="Genomic_DNA"/>
</dbReference>
<dbReference type="Proteomes" id="UP001597343">
    <property type="component" value="Unassembled WGS sequence"/>
</dbReference>
<comment type="caution">
    <text evidence="4">The sequence shown here is derived from an EMBL/GenBank/DDBJ whole genome shotgun (WGS) entry which is preliminary data.</text>
</comment>
<dbReference type="InterPro" id="IPR045584">
    <property type="entry name" value="Pilin-like"/>
</dbReference>
<evidence type="ECO:0000313" key="5">
    <source>
        <dbReference type="Proteomes" id="UP001597343"/>
    </source>
</evidence>
<keyword evidence="3" id="KW-1133">Transmembrane helix</keyword>
<dbReference type="NCBIfam" id="TIGR02532">
    <property type="entry name" value="IV_pilin_GFxxxE"/>
    <property type="match status" value="1"/>
</dbReference>
<accession>A0ABW4ZTY3</accession>
<dbReference type="InterPro" id="IPR012902">
    <property type="entry name" value="N_methyl_site"/>
</dbReference>